<dbReference type="AlphaFoldDB" id="A0A8R1I8I5"/>
<dbReference type="SUPFAM" id="SSF46689">
    <property type="entry name" value="Homeodomain-like"/>
    <property type="match status" value="1"/>
</dbReference>
<proteinExistence type="predicted"/>
<evidence type="ECO:0000259" key="2">
    <source>
        <dbReference type="Pfam" id="PF11427"/>
    </source>
</evidence>
<evidence type="ECO:0000313" key="4">
    <source>
        <dbReference type="Proteomes" id="UP000005237"/>
    </source>
</evidence>
<dbReference type="Pfam" id="PF11427">
    <property type="entry name" value="HTH_Tnp_Tc3_1"/>
    <property type="match status" value="1"/>
</dbReference>
<reference evidence="4" key="1">
    <citation type="submission" date="2010-08" db="EMBL/GenBank/DDBJ databases">
        <authorList>
            <consortium name="Caenorhabditis japonica Sequencing Consortium"/>
            <person name="Wilson R.K."/>
        </authorList>
    </citation>
    <scope>NUCLEOTIDE SEQUENCE [LARGE SCALE GENOMIC DNA]</scope>
    <source>
        <strain evidence="4">DF5081</strain>
    </source>
</reference>
<evidence type="ECO:0000256" key="1">
    <source>
        <dbReference type="ARBA" id="ARBA00004123"/>
    </source>
</evidence>
<dbReference type="InterPro" id="IPR009057">
    <property type="entry name" value="Homeodomain-like_sf"/>
</dbReference>
<name>A0A8R1I8I5_CAEJA</name>
<feature type="domain" description="Tc3 transposase DNA binding" evidence="2">
    <location>
        <begin position="6"/>
        <end position="51"/>
    </location>
</feature>
<accession>A0A8R1I8I5</accession>
<keyword evidence="4" id="KW-1185">Reference proteome</keyword>
<dbReference type="Gene3D" id="1.10.10.60">
    <property type="entry name" value="Homeodomain-like"/>
    <property type="match status" value="1"/>
</dbReference>
<comment type="subcellular location">
    <subcellularLocation>
        <location evidence="1">Nucleus</location>
    </subcellularLocation>
</comment>
<dbReference type="InterPro" id="IPR025898">
    <property type="entry name" value="Tc3_transposase_DNA-bd_dom"/>
</dbReference>
<sequence length="74" mass="8839">MDRAAILSLPQQAQLNLMHQMGYSYRKMARQLRKSRSEITRYLKDPVNYATKLRLSTGRKRKLTNRKNRTLFEP</sequence>
<dbReference type="GO" id="GO:0003677">
    <property type="term" value="F:DNA binding"/>
    <property type="evidence" value="ECO:0007669"/>
    <property type="project" value="InterPro"/>
</dbReference>
<dbReference type="GO" id="GO:0005634">
    <property type="term" value="C:nucleus"/>
    <property type="evidence" value="ECO:0007669"/>
    <property type="project" value="UniProtKB-SubCell"/>
</dbReference>
<dbReference type="Proteomes" id="UP000005237">
    <property type="component" value="Unassembled WGS sequence"/>
</dbReference>
<reference evidence="3" key="2">
    <citation type="submission" date="2022-06" db="UniProtKB">
        <authorList>
            <consortium name="EnsemblMetazoa"/>
        </authorList>
    </citation>
    <scope>IDENTIFICATION</scope>
    <source>
        <strain evidence="3">DF5081</strain>
    </source>
</reference>
<protein>
    <submittedName>
        <fullName evidence="3">HTH_Tnp_Tc3_1 domain-containing protein</fullName>
    </submittedName>
</protein>
<dbReference type="EnsemblMetazoa" id="CJA23319.1">
    <property type="protein sequence ID" value="CJA23319.1"/>
    <property type="gene ID" value="WBGene00178891"/>
</dbReference>
<organism evidence="3 4">
    <name type="scientific">Caenorhabditis japonica</name>
    <dbReference type="NCBI Taxonomy" id="281687"/>
    <lineage>
        <taxon>Eukaryota</taxon>
        <taxon>Metazoa</taxon>
        <taxon>Ecdysozoa</taxon>
        <taxon>Nematoda</taxon>
        <taxon>Chromadorea</taxon>
        <taxon>Rhabditida</taxon>
        <taxon>Rhabditina</taxon>
        <taxon>Rhabditomorpha</taxon>
        <taxon>Rhabditoidea</taxon>
        <taxon>Rhabditidae</taxon>
        <taxon>Peloderinae</taxon>
        <taxon>Caenorhabditis</taxon>
    </lineage>
</organism>
<evidence type="ECO:0000313" key="3">
    <source>
        <dbReference type="EnsemblMetazoa" id="CJA23319.1"/>
    </source>
</evidence>